<keyword evidence="2" id="KW-0732">Signal</keyword>
<comment type="caution">
    <text evidence="3">The sequence shown here is derived from an EMBL/GenBank/DDBJ whole genome shotgun (WGS) entry which is preliminary data.</text>
</comment>
<evidence type="ECO:0000256" key="1">
    <source>
        <dbReference type="SAM" id="MobiDB-lite"/>
    </source>
</evidence>
<dbReference type="RefSeq" id="WP_380789180.1">
    <property type="nucleotide sequence ID" value="NZ_JBHTKR010000002.1"/>
</dbReference>
<keyword evidence="4" id="KW-1185">Reference proteome</keyword>
<dbReference type="Proteomes" id="UP001597151">
    <property type="component" value="Unassembled WGS sequence"/>
</dbReference>
<name>A0ABW3T9Y2_9RHOB</name>
<feature type="signal peptide" evidence="2">
    <location>
        <begin position="1"/>
        <end position="23"/>
    </location>
</feature>
<feature type="chain" id="PRO_5046754428" evidence="2">
    <location>
        <begin position="24"/>
        <end position="396"/>
    </location>
</feature>
<organism evidence="3 4">
    <name type="scientific">Seohaeicola saemankumensis</name>
    <dbReference type="NCBI Taxonomy" id="481181"/>
    <lineage>
        <taxon>Bacteria</taxon>
        <taxon>Pseudomonadati</taxon>
        <taxon>Pseudomonadota</taxon>
        <taxon>Alphaproteobacteria</taxon>
        <taxon>Rhodobacterales</taxon>
        <taxon>Roseobacteraceae</taxon>
        <taxon>Seohaeicola</taxon>
    </lineage>
</organism>
<feature type="compositionally biased region" description="Gly residues" evidence="1">
    <location>
        <begin position="44"/>
        <end position="70"/>
    </location>
</feature>
<gene>
    <name evidence="3" type="ORF">ACFQ3C_04145</name>
</gene>
<feature type="region of interest" description="Disordered" evidence="1">
    <location>
        <begin position="105"/>
        <end position="130"/>
    </location>
</feature>
<dbReference type="EMBL" id="JBHTKR010000002">
    <property type="protein sequence ID" value="MFD1193853.1"/>
    <property type="molecule type" value="Genomic_DNA"/>
</dbReference>
<proteinExistence type="predicted"/>
<feature type="region of interest" description="Disordered" evidence="1">
    <location>
        <begin position="40"/>
        <end position="76"/>
    </location>
</feature>
<evidence type="ECO:0000313" key="4">
    <source>
        <dbReference type="Proteomes" id="UP001597151"/>
    </source>
</evidence>
<reference evidence="4" key="1">
    <citation type="journal article" date="2019" name="Int. J. Syst. Evol. Microbiol.">
        <title>The Global Catalogue of Microorganisms (GCM) 10K type strain sequencing project: providing services to taxonomists for standard genome sequencing and annotation.</title>
        <authorList>
            <consortium name="The Broad Institute Genomics Platform"/>
            <consortium name="The Broad Institute Genome Sequencing Center for Infectious Disease"/>
            <person name="Wu L."/>
            <person name="Ma J."/>
        </authorList>
    </citation>
    <scope>NUCLEOTIDE SEQUENCE [LARGE SCALE GENOMIC DNA]</scope>
    <source>
        <strain evidence="4">CCUG 55328</strain>
    </source>
</reference>
<evidence type="ECO:0000313" key="3">
    <source>
        <dbReference type="EMBL" id="MFD1193853.1"/>
    </source>
</evidence>
<sequence>MLQRAFKKQSVKVWLAASCAVMALSTLSVVPDMGFAQQQRGATAGQGQGGQSGSGGQRGAGGGSSQGLGGIFRDLSDGSTNIETRITRGKGERVIIIIEGDDDSDRPAWAGGSKELNPNRGEGNPSPGTTKGDLYGDLVYLLRNPVTGLPVLDDDGNEQACTNIECTEYASIIDGEVPAGAIEVDFGRTNIMRAPASVTEHSLDEVVSKVFPVDADGNPLPVEITTDESGRLVVDGATIDSPLENYALYVALLSGDISIPGFDPVLLATSALAGAADKTGDITLDFVINVNEISELSTGDLDYYDYTGFSYSRDYDDDADGDGTIDPYTYYYFDTDGTTVLSAELWIDDYLALTNGDLPTATDFAALFAQAADDALEVIELVHTQIHDEKLPGTIE</sequence>
<evidence type="ECO:0000256" key="2">
    <source>
        <dbReference type="SAM" id="SignalP"/>
    </source>
</evidence>
<accession>A0ABW3T9Y2</accession>
<protein>
    <submittedName>
        <fullName evidence="3">Uncharacterized protein</fullName>
    </submittedName>
</protein>